<dbReference type="PANTHER" id="PTHR30273:SF2">
    <property type="entry name" value="PROTEIN FECR"/>
    <property type="match status" value="1"/>
</dbReference>
<dbReference type="Gene3D" id="2.60.120.1440">
    <property type="match status" value="1"/>
</dbReference>
<sequence length="338" mass="39362">MNRQMSDLEQQLIDYYNNKLNEEQRRKIESWINASEENRQTARRIFSFMLAIEVQRMHKKTNTEEALAKTKNKIKNKRRTIWLRWTQRSAAALLILLTVFMLWRHPQSNDQDTTAEIIEVQTVSGMTIRLTLPDSTYVCLNSESTLKYPSRFVKGTRSVYLSGEAYFEVAKDPNRRFIVHTPQQTAVEVYGTHFNVEAYPNAPLITATLTEGSIKFRYQEGTEVKYMPLNPGQKAIYNTATQEVSRHPTSGISELAWTEGKIIFDNTPLQEALHMLSKRFGTDFIVTNPDLCNNRFTGSFSTEQIEKILKHFEISSEIHWRYLNKKDASQKKKTIEIY</sequence>
<keyword evidence="5" id="KW-1185">Reference proteome</keyword>
<evidence type="ECO:0000313" key="4">
    <source>
        <dbReference type="EMBL" id="MDM8323839.1"/>
    </source>
</evidence>
<protein>
    <submittedName>
        <fullName evidence="4">DUF4974 domain-containing protein</fullName>
    </submittedName>
</protein>
<feature type="transmembrane region" description="Helical" evidence="1">
    <location>
        <begin position="81"/>
        <end position="103"/>
    </location>
</feature>
<feature type="domain" description="Protein FecR C-terminal" evidence="3">
    <location>
        <begin position="261"/>
        <end position="324"/>
    </location>
</feature>
<keyword evidence="1" id="KW-1133">Transmembrane helix</keyword>
<keyword evidence="1" id="KW-0812">Transmembrane</keyword>
<evidence type="ECO:0000259" key="3">
    <source>
        <dbReference type="Pfam" id="PF16344"/>
    </source>
</evidence>
<evidence type="ECO:0000313" key="5">
    <source>
        <dbReference type="Proteomes" id="UP001169458"/>
    </source>
</evidence>
<dbReference type="Pfam" id="PF16344">
    <property type="entry name" value="FecR_C"/>
    <property type="match status" value="1"/>
</dbReference>
<evidence type="ECO:0000259" key="2">
    <source>
        <dbReference type="Pfam" id="PF04773"/>
    </source>
</evidence>
<proteinExistence type="predicted"/>
<dbReference type="Pfam" id="PF04773">
    <property type="entry name" value="FecR"/>
    <property type="match status" value="1"/>
</dbReference>
<reference evidence="4 5" key="1">
    <citation type="submission" date="2023-06" db="EMBL/GenBank/DDBJ databases">
        <authorList>
            <person name="Zeman M."/>
            <person name="Kubasova T."/>
            <person name="Jahodarova E."/>
            <person name="Nykrynova M."/>
            <person name="Rychlik I."/>
        </authorList>
    </citation>
    <scope>NUCLEOTIDE SEQUENCE [LARGE SCALE GENOMIC DNA]</scope>
    <source>
        <strain evidence="4 5">109_WCHN</strain>
    </source>
</reference>
<name>A0ABT7VC30_9BACE</name>
<reference evidence="5" key="2">
    <citation type="submission" date="2023-07" db="EMBL/GenBank/DDBJ databases">
        <title>Identification and characterization of horizontal gene transfer across gut microbiota members of farm animals based on homology search.</title>
        <authorList>
            <person name="Schwarzerova J."/>
            <person name="Nykrynova M."/>
            <person name="Jureckova K."/>
            <person name="Cejkova D."/>
            <person name="Rychlik I."/>
        </authorList>
    </citation>
    <scope>NUCLEOTIDE SEQUENCE [LARGE SCALE GENOMIC DNA]</scope>
    <source>
        <strain evidence="5">109_WCHN</strain>
    </source>
</reference>
<dbReference type="InterPro" id="IPR012373">
    <property type="entry name" value="Ferrdict_sens_TM"/>
</dbReference>
<feature type="domain" description="FecR protein" evidence="2">
    <location>
        <begin position="120"/>
        <end position="214"/>
    </location>
</feature>
<dbReference type="Proteomes" id="UP001169458">
    <property type="component" value="Unassembled WGS sequence"/>
</dbReference>
<dbReference type="PIRSF" id="PIRSF018266">
    <property type="entry name" value="FecR"/>
    <property type="match status" value="1"/>
</dbReference>
<dbReference type="Gene3D" id="3.55.50.30">
    <property type="match status" value="1"/>
</dbReference>
<dbReference type="InterPro" id="IPR032508">
    <property type="entry name" value="FecR_C"/>
</dbReference>
<gene>
    <name evidence="4" type="ORF">QUW60_01060</name>
</gene>
<evidence type="ECO:0000256" key="1">
    <source>
        <dbReference type="SAM" id="Phobius"/>
    </source>
</evidence>
<dbReference type="EMBL" id="JAUDEN010000001">
    <property type="protein sequence ID" value="MDM8323839.1"/>
    <property type="molecule type" value="Genomic_DNA"/>
</dbReference>
<dbReference type="InterPro" id="IPR006860">
    <property type="entry name" value="FecR"/>
</dbReference>
<dbReference type="PANTHER" id="PTHR30273">
    <property type="entry name" value="PERIPLASMIC SIGNAL SENSOR AND SIGMA FACTOR ACTIVATOR FECR-RELATED"/>
    <property type="match status" value="1"/>
</dbReference>
<comment type="caution">
    <text evidence="4">The sequence shown here is derived from an EMBL/GenBank/DDBJ whole genome shotgun (WGS) entry which is preliminary data.</text>
</comment>
<keyword evidence="1" id="KW-0472">Membrane</keyword>
<accession>A0ABT7VC30</accession>
<organism evidence="4 5">
    <name type="scientific">Bacteroides gallinaceum</name>
    <dbReference type="NCBI Taxonomy" id="1462571"/>
    <lineage>
        <taxon>Bacteria</taxon>
        <taxon>Pseudomonadati</taxon>
        <taxon>Bacteroidota</taxon>
        <taxon>Bacteroidia</taxon>
        <taxon>Bacteroidales</taxon>
        <taxon>Bacteroidaceae</taxon>
        <taxon>Bacteroides</taxon>
    </lineage>
</organism>